<reference evidence="1" key="1">
    <citation type="submission" date="2015-08" db="EMBL/GenBank/DDBJ databases">
        <authorList>
            <person name="Babu N.S."/>
            <person name="Beckwith C.J."/>
            <person name="Beseler K.G."/>
            <person name="Brison A."/>
            <person name="Carone J.V."/>
            <person name="Caskin T.P."/>
            <person name="Diamond M."/>
            <person name="Durham M.E."/>
            <person name="Foxe J.M."/>
            <person name="Go M."/>
            <person name="Henderson B.A."/>
            <person name="Jones I.B."/>
            <person name="McGettigan J.A."/>
            <person name="Micheletti S.J."/>
            <person name="Nasrallah M.E."/>
            <person name="Ortiz D."/>
            <person name="Piller C.R."/>
            <person name="Privatt S.R."/>
            <person name="Schneider S.L."/>
            <person name="Sharp S."/>
            <person name="Smith T.C."/>
            <person name="Stanton J.D."/>
            <person name="Ullery H.E."/>
            <person name="Wilson R.J."/>
            <person name="Serrano M.G."/>
            <person name="Buck G."/>
            <person name="Lee V."/>
            <person name="Wang Y."/>
            <person name="Carvalho R."/>
            <person name="Voegtly L."/>
            <person name="Shi R."/>
            <person name="Duckworth R."/>
            <person name="Johnson A."/>
            <person name="Loviza R."/>
            <person name="Walstead R."/>
            <person name="Shah Z."/>
            <person name="Kiflezghi M."/>
            <person name="Wade K."/>
            <person name="Ball S.L."/>
            <person name="Bradley K.W."/>
            <person name="Asai D.J."/>
            <person name="Bowman C.A."/>
            <person name="Russell D.A."/>
            <person name="Pope W.H."/>
            <person name="Jacobs-Sera D."/>
            <person name="Hendrix R.W."/>
            <person name="Hatfull G.F."/>
        </authorList>
    </citation>
    <scope>NUCLEOTIDE SEQUENCE</scope>
</reference>
<accession>A0A1D1ZVN9</accession>
<dbReference type="PANTHER" id="PTHR21148">
    <property type="entry name" value="THIOREDOXIN DOMAIN-CONTAINING PROTEIN 9"/>
    <property type="match status" value="1"/>
</dbReference>
<protein>
    <recommendedName>
        <fullName evidence="2">Thioredoxin domain-containing protein</fullName>
    </recommendedName>
</protein>
<evidence type="ECO:0000313" key="1">
    <source>
        <dbReference type="EMBL" id="JAT71008.1"/>
    </source>
</evidence>
<dbReference type="EMBL" id="GDKF01007614">
    <property type="protein sequence ID" value="JAT71008.1"/>
    <property type="molecule type" value="Transcribed_RNA"/>
</dbReference>
<dbReference type="SUPFAM" id="SSF52833">
    <property type="entry name" value="Thioredoxin-like"/>
    <property type="match status" value="1"/>
</dbReference>
<sequence length="243" mass="26471">MDAANLAKVKGQMHSFAMGEAMAQAAQDYQQHILASQQAAAGKGLPAFYADDMLNDPEVERLQAERLEELKMQAERRAAKTAQTSYGSLVEIAEPEFLAAVMKAEHALCHFFHAGFQRCASMDRHLAILAPRFPGTSFLRLSAPDAPFFTEKLKIRTLPCVIVFHRGVAVDRIVGFEGIRGAGADFKTAALEERLQESGVLVGVNPCSDSEAEAEAVDRRTVRHGVSMGLQKSASDEDSDFSD</sequence>
<evidence type="ECO:0008006" key="2">
    <source>
        <dbReference type="Google" id="ProtNLM"/>
    </source>
</evidence>
<organism evidence="1">
    <name type="scientific">Auxenochlorella protothecoides</name>
    <name type="common">Green microalga</name>
    <name type="synonym">Chlorella protothecoides</name>
    <dbReference type="NCBI Taxonomy" id="3075"/>
    <lineage>
        <taxon>Eukaryota</taxon>
        <taxon>Viridiplantae</taxon>
        <taxon>Chlorophyta</taxon>
        <taxon>core chlorophytes</taxon>
        <taxon>Trebouxiophyceae</taxon>
        <taxon>Chlorellales</taxon>
        <taxon>Chlorellaceae</taxon>
        <taxon>Auxenochlorella</taxon>
    </lineage>
</organism>
<name>A0A1D1ZVN9_AUXPR</name>
<proteinExistence type="predicted"/>
<dbReference type="CDD" id="cd02989">
    <property type="entry name" value="Phd_like_TxnDC9"/>
    <property type="match status" value="1"/>
</dbReference>
<gene>
    <name evidence="1" type="ORF">g.66314</name>
</gene>
<dbReference type="AlphaFoldDB" id="A0A1D1ZVN9"/>
<dbReference type="InterPro" id="IPR036249">
    <property type="entry name" value="Thioredoxin-like_sf"/>
</dbReference>
<dbReference type="Gene3D" id="3.40.30.10">
    <property type="entry name" value="Glutaredoxin"/>
    <property type="match status" value="1"/>
</dbReference>